<gene>
    <name evidence="1" type="ORF">GCM10025791_25060</name>
</gene>
<keyword evidence="2" id="KW-1185">Reference proteome</keyword>
<dbReference type="RefSeq" id="WP_345422481.1">
    <property type="nucleotide sequence ID" value="NZ_AP031496.1"/>
</dbReference>
<name>A0AAV3U368_9ALTE</name>
<comment type="caution">
    <text evidence="1">The sequence shown here is derived from an EMBL/GenBank/DDBJ whole genome shotgun (WGS) entry which is preliminary data.</text>
</comment>
<reference evidence="2" key="1">
    <citation type="journal article" date="2019" name="Int. J. Syst. Evol. Microbiol.">
        <title>The Global Catalogue of Microorganisms (GCM) 10K type strain sequencing project: providing services to taxonomists for standard genome sequencing and annotation.</title>
        <authorList>
            <consortium name="The Broad Institute Genomics Platform"/>
            <consortium name="The Broad Institute Genome Sequencing Center for Infectious Disease"/>
            <person name="Wu L."/>
            <person name="Ma J."/>
        </authorList>
    </citation>
    <scope>NUCLEOTIDE SEQUENCE [LARGE SCALE GENOMIC DNA]</scope>
    <source>
        <strain evidence="2">JCM 19134</strain>
    </source>
</reference>
<dbReference type="AlphaFoldDB" id="A0AAV3U368"/>
<accession>A0AAV3U368</accession>
<sequence>MLVFRYLLLSLLALGTDSLHGHALSASFLNIEQRGADIYQYYWLPSKEVADNRVKVGFVFPEGCVDTDGSINCEKGAFNGRIELVNLPVHA</sequence>
<dbReference type="EMBL" id="BAABLX010000023">
    <property type="protein sequence ID" value="GAA4944902.1"/>
    <property type="molecule type" value="Genomic_DNA"/>
</dbReference>
<evidence type="ECO:0000313" key="2">
    <source>
        <dbReference type="Proteomes" id="UP001409585"/>
    </source>
</evidence>
<protein>
    <submittedName>
        <fullName evidence="1">Uncharacterized protein</fullName>
    </submittedName>
</protein>
<evidence type="ECO:0000313" key="1">
    <source>
        <dbReference type="EMBL" id="GAA4944902.1"/>
    </source>
</evidence>
<dbReference type="Proteomes" id="UP001409585">
    <property type="component" value="Unassembled WGS sequence"/>
</dbReference>
<organism evidence="1 2">
    <name type="scientific">Halioxenophilus aromaticivorans</name>
    <dbReference type="NCBI Taxonomy" id="1306992"/>
    <lineage>
        <taxon>Bacteria</taxon>
        <taxon>Pseudomonadati</taxon>
        <taxon>Pseudomonadota</taxon>
        <taxon>Gammaproteobacteria</taxon>
        <taxon>Alteromonadales</taxon>
        <taxon>Alteromonadaceae</taxon>
        <taxon>Halioxenophilus</taxon>
    </lineage>
</organism>
<proteinExistence type="predicted"/>